<gene>
    <name evidence="2" type="ORF">I8752_14055</name>
</gene>
<name>A0A8J7LFH7_9NOST</name>
<dbReference type="EMBL" id="JAECZA010000056">
    <property type="protein sequence ID" value="MBH8574123.1"/>
    <property type="molecule type" value="Genomic_DNA"/>
</dbReference>
<keyword evidence="1" id="KW-0812">Transmembrane</keyword>
<dbReference type="AlphaFoldDB" id="A0A8J7LFH7"/>
<organism evidence="2 3">
    <name type="scientific">Dendronalium phyllosphericum CENA369</name>
    <dbReference type="NCBI Taxonomy" id="1725256"/>
    <lineage>
        <taxon>Bacteria</taxon>
        <taxon>Bacillati</taxon>
        <taxon>Cyanobacteriota</taxon>
        <taxon>Cyanophyceae</taxon>
        <taxon>Nostocales</taxon>
        <taxon>Nostocaceae</taxon>
        <taxon>Dendronalium</taxon>
        <taxon>Dendronalium phyllosphericum</taxon>
    </lineage>
</organism>
<dbReference type="RefSeq" id="WP_214432940.1">
    <property type="nucleotide sequence ID" value="NZ_CAWPUQ010000291.1"/>
</dbReference>
<keyword evidence="1" id="KW-0472">Membrane</keyword>
<dbReference type="Proteomes" id="UP000662314">
    <property type="component" value="Unassembled WGS sequence"/>
</dbReference>
<keyword evidence="3" id="KW-1185">Reference proteome</keyword>
<accession>A0A8J7LFH7</accession>
<keyword evidence="1" id="KW-1133">Transmembrane helix</keyword>
<feature type="transmembrane region" description="Helical" evidence="1">
    <location>
        <begin position="21"/>
        <end position="39"/>
    </location>
</feature>
<protein>
    <submittedName>
        <fullName evidence="2">Uncharacterized protein</fullName>
    </submittedName>
</protein>
<evidence type="ECO:0000313" key="2">
    <source>
        <dbReference type="EMBL" id="MBH8574123.1"/>
    </source>
</evidence>
<feature type="transmembrane region" description="Helical" evidence="1">
    <location>
        <begin position="59"/>
        <end position="85"/>
    </location>
</feature>
<evidence type="ECO:0000256" key="1">
    <source>
        <dbReference type="SAM" id="Phobius"/>
    </source>
</evidence>
<evidence type="ECO:0000313" key="3">
    <source>
        <dbReference type="Proteomes" id="UP000662314"/>
    </source>
</evidence>
<comment type="caution">
    <text evidence="2">The sequence shown here is derived from an EMBL/GenBank/DDBJ whole genome shotgun (WGS) entry which is preliminary data.</text>
</comment>
<proteinExistence type="predicted"/>
<sequence length="105" mass="12041">MSRINGLEEMIVEQVNKEIANGAKFVTFIYCFSLIILSFKRSSDIYFIKANESSLLKSLPFIFISLFFGWWGIPWGIIYTIQCLFTNLRGGKDMTAQVISALRQT</sequence>
<reference evidence="2 3" key="1">
    <citation type="journal article" date="2021" name="Int. J. Syst. Evol. Microbiol.">
        <title>Amazonocrinis nigriterrae gen. nov., sp. nov., Atlanticothrix silvestris gen. nov., sp. nov. and Dendronalium phyllosphericum gen. nov., sp. nov., nostocacean cyanobacteria from Brazilian environments.</title>
        <authorList>
            <person name="Alvarenga D.O."/>
            <person name="Andreote A.P.D."/>
            <person name="Branco L.H.Z."/>
            <person name="Delbaje E."/>
            <person name="Cruz R.B."/>
            <person name="Varani A.M."/>
            <person name="Fiore M.F."/>
        </authorList>
    </citation>
    <scope>NUCLEOTIDE SEQUENCE [LARGE SCALE GENOMIC DNA]</scope>
    <source>
        <strain evidence="2 3">CENA369</strain>
    </source>
</reference>